<dbReference type="Proteomes" id="UP001163046">
    <property type="component" value="Unassembled WGS sequence"/>
</dbReference>
<protein>
    <submittedName>
        <fullName evidence="2">Uncharacterized protein</fullName>
    </submittedName>
</protein>
<feature type="region of interest" description="Disordered" evidence="1">
    <location>
        <begin position="31"/>
        <end position="73"/>
    </location>
</feature>
<comment type="caution">
    <text evidence="2">The sequence shown here is derived from an EMBL/GenBank/DDBJ whole genome shotgun (WGS) entry which is preliminary data.</text>
</comment>
<accession>A0A9W9YVR8</accession>
<dbReference type="AlphaFoldDB" id="A0A9W9YVR8"/>
<evidence type="ECO:0000313" key="3">
    <source>
        <dbReference type="Proteomes" id="UP001163046"/>
    </source>
</evidence>
<proteinExistence type="predicted"/>
<evidence type="ECO:0000313" key="2">
    <source>
        <dbReference type="EMBL" id="KAJ7370270.1"/>
    </source>
</evidence>
<dbReference type="EMBL" id="MU826869">
    <property type="protein sequence ID" value="KAJ7370270.1"/>
    <property type="molecule type" value="Genomic_DNA"/>
</dbReference>
<name>A0A9W9YVR8_9CNID</name>
<evidence type="ECO:0000256" key="1">
    <source>
        <dbReference type="SAM" id="MobiDB-lite"/>
    </source>
</evidence>
<organism evidence="2 3">
    <name type="scientific">Desmophyllum pertusum</name>
    <dbReference type="NCBI Taxonomy" id="174260"/>
    <lineage>
        <taxon>Eukaryota</taxon>
        <taxon>Metazoa</taxon>
        <taxon>Cnidaria</taxon>
        <taxon>Anthozoa</taxon>
        <taxon>Hexacorallia</taxon>
        <taxon>Scleractinia</taxon>
        <taxon>Caryophylliina</taxon>
        <taxon>Caryophylliidae</taxon>
        <taxon>Desmophyllum</taxon>
    </lineage>
</organism>
<keyword evidence="3" id="KW-1185">Reference proteome</keyword>
<reference evidence="2" key="1">
    <citation type="submission" date="2023-01" db="EMBL/GenBank/DDBJ databases">
        <title>Genome assembly of the deep-sea coral Lophelia pertusa.</title>
        <authorList>
            <person name="Herrera S."/>
            <person name="Cordes E."/>
        </authorList>
    </citation>
    <scope>NUCLEOTIDE SEQUENCE</scope>
    <source>
        <strain evidence="2">USNM1676648</strain>
        <tissue evidence="2">Polyp</tissue>
    </source>
</reference>
<sequence length="131" mass="15015">MADNFAAETHLVEKRPFQCGWIQMRYDPAKKRKVDSEESPVNSKAAAIRPSSTKDLEPDLDFEEPPVNYEADAAKSKTRPLWYHIRDHEAKKNVFGTMKTLACDSTTGQFCLMTAEGKEIVFNHLVQRWLL</sequence>
<gene>
    <name evidence="2" type="ORF">OS493_033350</name>
</gene>